<evidence type="ECO:0000313" key="3">
    <source>
        <dbReference type="Proteomes" id="UP000003676"/>
    </source>
</evidence>
<protein>
    <submittedName>
        <fullName evidence="2">Uncharacterized protein</fullName>
    </submittedName>
</protein>
<reference evidence="2 3" key="1">
    <citation type="submission" date="2008-10" db="EMBL/GenBank/DDBJ databases">
        <title>Draft genome sequence of Desulvovibrio piger (ATCC 29098).</title>
        <authorList>
            <person name="Sudarsanam P."/>
            <person name="Ley R."/>
            <person name="Guruge J."/>
            <person name="Turnbaugh P.J."/>
            <person name="Mahowald M."/>
            <person name="Liep D."/>
            <person name="Gordon J."/>
        </authorList>
    </citation>
    <scope>NUCLEOTIDE SEQUENCE [LARGE SCALE GENOMIC DNA]</scope>
    <source>
        <strain evidence="2 3">ATCC 29098</strain>
    </source>
</reference>
<proteinExistence type="predicted"/>
<dbReference type="RefSeq" id="WP_006003645.1">
    <property type="nucleotide sequence ID" value="NZ_DS996351.1"/>
</dbReference>
<name>B6WPY9_9BACT</name>
<dbReference type="EMBL" id="ABXU01000004">
    <property type="protein sequence ID" value="EEB34956.1"/>
    <property type="molecule type" value="Genomic_DNA"/>
</dbReference>
<evidence type="ECO:0000313" key="2">
    <source>
        <dbReference type="EMBL" id="EEB34956.1"/>
    </source>
</evidence>
<gene>
    <name evidence="2" type="ORF">DESPIG_00112</name>
</gene>
<dbReference type="OrthoDB" id="9810174at2"/>
<evidence type="ECO:0000256" key="1">
    <source>
        <dbReference type="SAM" id="Coils"/>
    </source>
</evidence>
<comment type="caution">
    <text evidence="2">The sequence shown here is derived from an EMBL/GenBank/DDBJ whole genome shotgun (WGS) entry which is preliminary data.</text>
</comment>
<accession>B6WPY9</accession>
<dbReference type="Proteomes" id="UP000003676">
    <property type="component" value="Unassembled WGS sequence"/>
</dbReference>
<sequence length="252" mass="27989">MAEIREKARWVDEVYRIQKTDPILGGEDGVINVHPTQITNRTAFLKQSAEAEHTEGGRHQVTNDMVADDAAIDEGKLLFEVPLKTVSSALEGAQDEISALQKEVVDVIGDDGILIHGLTKTVLLDWKYADFGFEFEMWTGDLIMRDIENRTVTCAVADDDRCHGSVRSASGHASAYLRRNQCRRSRDQGTPGQGTYHPQELAEEHLPDTGNARLYGLGNIRRPRYRCSRGCLLLKDNDSAGAVASRHARHPP</sequence>
<reference evidence="2 3" key="2">
    <citation type="submission" date="2008-10" db="EMBL/GenBank/DDBJ databases">
        <authorList>
            <person name="Fulton L."/>
            <person name="Clifton S."/>
            <person name="Fulton B."/>
            <person name="Xu J."/>
            <person name="Minx P."/>
            <person name="Pepin K.H."/>
            <person name="Johnson M."/>
            <person name="Bhonagiri V."/>
            <person name="Nash W.E."/>
            <person name="Mardis E.R."/>
            <person name="Wilson R.K."/>
        </authorList>
    </citation>
    <scope>NUCLEOTIDE SEQUENCE [LARGE SCALE GENOMIC DNA]</scope>
    <source>
        <strain evidence="2 3">ATCC 29098</strain>
    </source>
</reference>
<organism evidence="2 3">
    <name type="scientific">Desulfovibrio piger ATCC 29098</name>
    <dbReference type="NCBI Taxonomy" id="411464"/>
    <lineage>
        <taxon>Bacteria</taxon>
        <taxon>Pseudomonadati</taxon>
        <taxon>Thermodesulfobacteriota</taxon>
        <taxon>Desulfovibrionia</taxon>
        <taxon>Desulfovibrionales</taxon>
        <taxon>Desulfovibrionaceae</taxon>
        <taxon>Desulfovibrio</taxon>
    </lineage>
</organism>
<dbReference type="AlphaFoldDB" id="B6WPY9"/>
<keyword evidence="1" id="KW-0175">Coiled coil</keyword>
<feature type="coiled-coil region" evidence="1">
    <location>
        <begin position="83"/>
        <end position="110"/>
    </location>
</feature>
<dbReference type="HOGENOM" id="CLU_1101499_0_0_7"/>